<dbReference type="GO" id="GO:0005783">
    <property type="term" value="C:endoplasmic reticulum"/>
    <property type="evidence" value="ECO:0007669"/>
    <property type="project" value="TreeGrafter"/>
</dbReference>
<proteinExistence type="predicted"/>
<keyword evidence="6" id="KW-1185">Reference proteome</keyword>
<dbReference type="GO" id="GO:0004467">
    <property type="term" value="F:long-chain fatty acid-CoA ligase activity"/>
    <property type="evidence" value="ECO:0007669"/>
    <property type="project" value="UniProtKB-EC"/>
</dbReference>
<dbReference type="Pfam" id="PF00501">
    <property type="entry name" value="AMP-binding"/>
    <property type="match status" value="1"/>
</dbReference>
<evidence type="ECO:0000313" key="6">
    <source>
        <dbReference type="Proteomes" id="UP000655588"/>
    </source>
</evidence>
<dbReference type="AlphaFoldDB" id="A0A833VQK3"/>
<comment type="caution">
    <text evidence="5">The sequence shown here is derived from an EMBL/GenBank/DDBJ whole genome shotgun (WGS) entry which is preliminary data.</text>
</comment>
<dbReference type="InterPro" id="IPR020845">
    <property type="entry name" value="AMP-binding_CS"/>
</dbReference>
<gene>
    <name evidence="5" type="ORF">E2986_05670</name>
</gene>
<keyword evidence="2" id="KW-0443">Lipid metabolism</keyword>
<sequence length="157" mass="17570">MVVIKETRQATIQRAKNRGVELLKFDDVERLGAQKNHPEVPPKMTDLCTICYTSGTTGNPKGVMLTHQNVMAGISAVLTQLGEHKPSYKDTMISFLPLAHMLERCCENGMYMVGASVGFYSGDIKRLPEDMKALRPTVMPAVPRLLNRMYDKVMVVR</sequence>
<organism evidence="5 6">
    <name type="scientific">Frieseomelitta varia</name>
    <dbReference type="NCBI Taxonomy" id="561572"/>
    <lineage>
        <taxon>Eukaryota</taxon>
        <taxon>Metazoa</taxon>
        <taxon>Ecdysozoa</taxon>
        <taxon>Arthropoda</taxon>
        <taxon>Hexapoda</taxon>
        <taxon>Insecta</taxon>
        <taxon>Pterygota</taxon>
        <taxon>Neoptera</taxon>
        <taxon>Endopterygota</taxon>
        <taxon>Hymenoptera</taxon>
        <taxon>Apocrita</taxon>
        <taxon>Aculeata</taxon>
        <taxon>Apoidea</taxon>
        <taxon>Anthophila</taxon>
        <taxon>Apidae</taxon>
        <taxon>Frieseomelitta</taxon>
    </lineage>
</organism>
<keyword evidence="1" id="KW-0436">Ligase</keyword>
<dbReference type="PANTHER" id="PTHR43272:SF107">
    <property type="entry name" value="LONG-CHAIN-FATTY-ACID--COA LIGASE 5"/>
    <property type="match status" value="1"/>
</dbReference>
<feature type="domain" description="AMP-dependent synthetase/ligase" evidence="4">
    <location>
        <begin position="26"/>
        <end position="151"/>
    </location>
</feature>
<keyword evidence="2" id="KW-0276">Fatty acid metabolism</keyword>
<evidence type="ECO:0000256" key="1">
    <source>
        <dbReference type="ARBA" id="ARBA00022598"/>
    </source>
</evidence>
<dbReference type="SUPFAM" id="SSF56801">
    <property type="entry name" value="Acetyl-CoA synthetase-like"/>
    <property type="match status" value="1"/>
</dbReference>
<evidence type="ECO:0000313" key="5">
    <source>
        <dbReference type="EMBL" id="KAF3422545.1"/>
    </source>
</evidence>
<evidence type="ECO:0000256" key="2">
    <source>
        <dbReference type="ARBA" id="ARBA00022832"/>
    </source>
</evidence>
<dbReference type="EC" id="6.2.1.3" evidence="3"/>
<dbReference type="Gene3D" id="3.40.50.12780">
    <property type="entry name" value="N-terminal domain of ligase-like"/>
    <property type="match status" value="1"/>
</dbReference>
<dbReference type="InterPro" id="IPR042099">
    <property type="entry name" value="ANL_N_sf"/>
</dbReference>
<evidence type="ECO:0000259" key="4">
    <source>
        <dbReference type="Pfam" id="PF00501"/>
    </source>
</evidence>
<evidence type="ECO:0000256" key="3">
    <source>
        <dbReference type="ARBA" id="ARBA00026121"/>
    </source>
</evidence>
<protein>
    <recommendedName>
        <fullName evidence="3">long-chain-fatty-acid--CoA ligase</fullName>
        <ecNumber evidence="3">6.2.1.3</ecNumber>
    </recommendedName>
</protein>
<dbReference type="Proteomes" id="UP000655588">
    <property type="component" value="Unassembled WGS sequence"/>
</dbReference>
<name>A0A833VQK3_9HYME</name>
<reference evidence="5" key="1">
    <citation type="submission" date="2019-11" db="EMBL/GenBank/DDBJ databases">
        <title>The nuclear and mitochondrial genomes of Frieseomelitta varia - a highly eusocial stingless bee (Meliponini) with a permanently sterile worker caste.</title>
        <authorList>
            <person name="Freitas F.C.P."/>
            <person name="Lourenco A.P."/>
            <person name="Nunes F.M.F."/>
            <person name="Paschoal A.R."/>
            <person name="Abreu F.C.P."/>
            <person name="Barbin F.O."/>
            <person name="Bataglia L."/>
            <person name="Cardoso-Junior C.A.M."/>
            <person name="Cervoni M.S."/>
            <person name="Silva S.R."/>
            <person name="Dalarmi F."/>
            <person name="Del Lama M.A."/>
            <person name="Depintor T.S."/>
            <person name="Ferreira K.M."/>
            <person name="Goria P.S."/>
            <person name="Jaskot M.C."/>
            <person name="Lago D.C."/>
            <person name="Luna-Lucena D."/>
            <person name="Moda L.M."/>
            <person name="Nascimento L."/>
            <person name="Pedrino M."/>
            <person name="Rabico F.O."/>
            <person name="Sanches F.C."/>
            <person name="Santos D.E."/>
            <person name="Santos C.G."/>
            <person name="Vieira J."/>
            <person name="Lopes T.F."/>
            <person name="Barchuk A.R."/>
            <person name="Hartfelder K."/>
            <person name="Simoes Z.L.P."/>
            <person name="Bitondi M.M.G."/>
            <person name="Pinheiro D.G."/>
        </authorList>
    </citation>
    <scope>NUCLEOTIDE SEQUENCE</scope>
    <source>
        <strain evidence="5">USP_RPSP 00005682</strain>
        <tissue evidence="5">Whole individual</tissue>
    </source>
</reference>
<dbReference type="PANTHER" id="PTHR43272">
    <property type="entry name" value="LONG-CHAIN-FATTY-ACID--COA LIGASE"/>
    <property type="match status" value="1"/>
</dbReference>
<dbReference type="InterPro" id="IPR000873">
    <property type="entry name" value="AMP-dep_synth/lig_dom"/>
</dbReference>
<dbReference type="EMBL" id="WNWW01000686">
    <property type="protein sequence ID" value="KAF3422545.1"/>
    <property type="molecule type" value="Genomic_DNA"/>
</dbReference>
<accession>A0A833VQK3</accession>
<dbReference type="PROSITE" id="PS00455">
    <property type="entry name" value="AMP_BINDING"/>
    <property type="match status" value="1"/>
</dbReference>
<dbReference type="GO" id="GO:0016020">
    <property type="term" value="C:membrane"/>
    <property type="evidence" value="ECO:0007669"/>
    <property type="project" value="TreeGrafter"/>
</dbReference>